<dbReference type="Gene3D" id="3.40.50.1820">
    <property type="entry name" value="alpha/beta hydrolase"/>
    <property type="match status" value="1"/>
</dbReference>
<comment type="caution">
    <text evidence="3">The sequence shown here is derived from an EMBL/GenBank/DDBJ whole genome shotgun (WGS) entry which is preliminary data.</text>
</comment>
<comment type="similarity">
    <text evidence="1">Belongs to the thioesterase family.</text>
</comment>
<name>A0ABT1HLG2_STRSD</name>
<dbReference type="GO" id="GO:0016787">
    <property type="term" value="F:hydrolase activity"/>
    <property type="evidence" value="ECO:0007669"/>
    <property type="project" value="UniProtKB-KW"/>
</dbReference>
<sequence length="247" mass="27568">MTGRIRRPIRRPGTARVRLYCLAHAGGDARMFAPWSARLPEHIEVCPVQLPGRGERLQHRPLSTLPEVLDEILAAVDTSLPFALFGHSLGAILAFEAADRLRDHPPARLLVSGHRAPHLPLREEVIHHLPDEQFVARLAELNGTPQVVLDNPGFLRMLLPVMRADFTISETYRYRDRPPLSCPITAFGGTEDPDVSHRELVEWSRHTTGACRAEQFPGDHFFLTRDPDPLLASVARELAEFAPTSVG</sequence>
<evidence type="ECO:0000256" key="1">
    <source>
        <dbReference type="ARBA" id="ARBA00007169"/>
    </source>
</evidence>
<evidence type="ECO:0000313" key="3">
    <source>
        <dbReference type="EMBL" id="MCP2256361.1"/>
    </source>
</evidence>
<dbReference type="PANTHER" id="PTHR11487">
    <property type="entry name" value="THIOESTERASE"/>
    <property type="match status" value="1"/>
</dbReference>
<dbReference type="Pfam" id="PF00975">
    <property type="entry name" value="Thioesterase"/>
    <property type="match status" value="1"/>
</dbReference>
<dbReference type="SUPFAM" id="SSF53474">
    <property type="entry name" value="alpha/beta-Hydrolases"/>
    <property type="match status" value="1"/>
</dbReference>
<evidence type="ECO:0000259" key="2">
    <source>
        <dbReference type="Pfam" id="PF00975"/>
    </source>
</evidence>
<reference evidence="3 4" key="1">
    <citation type="submission" date="2022-06" db="EMBL/GenBank/DDBJ databases">
        <title>Genomic Encyclopedia of Archaeal and Bacterial Type Strains, Phase II (KMG-II): from individual species to whole genera.</title>
        <authorList>
            <person name="Goeker M."/>
        </authorList>
    </citation>
    <scope>NUCLEOTIDE SEQUENCE [LARGE SCALE GENOMIC DNA]</scope>
    <source>
        <strain evidence="3 4">DSM 40477</strain>
    </source>
</reference>
<dbReference type="Proteomes" id="UP001205311">
    <property type="component" value="Unassembled WGS sequence"/>
</dbReference>
<dbReference type="EMBL" id="JAMTCP010000001">
    <property type="protein sequence ID" value="MCP2256361.1"/>
    <property type="molecule type" value="Genomic_DNA"/>
</dbReference>
<feature type="domain" description="Thioesterase" evidence="2">
    <location>
        <begin position="18"/>
        <end position="225"/>
    </location>
</feature>
<dbReference type="RefSeq" id="WP_253667365.1">
    <property type="nucleotide sequence ID" value="NZ_JAMTCP010000001.1"/>
</dbReference>
<gene>
    <name evidence="3" type="ORF">LX15_000044</name>
</gene>
<evidence type="ECO:0000313" key="4">
    <source>
        <dbReference type="Proteomes" id="UP001205311"/>
    </source>
</evidence>
<protein>
    <submittedName>
        <fullName evidence="3">Medium-chain acyl-[acyl-carrier-protein] hydrolase</fullName>
    </submittedName>
</protein>
<dbReference type="InterPro" id="IPR029058">
    <property type="entry name" value="AB_hydrolase_fold"/>
</dbReference>
<organism evidence="3 4">
    <name type="scientific">Streptoalloteichus tenebrarius (strain ATCC 17920 / DSM 40477 / JCM 4838 / CBS 697.72 / NBRC 16177 / NCIMB 11028 / NRRL B-12390 / A12253. 1 / ISP 5477)</name>
    <name type="common">Streptomyces tenebrarius</name>
    <dbReference type="NCBI Taxonomy" id="1933"/>
    <lineage>
        <taxon>Bacteria</taxon>
        <taxon>Bacillati</taxon>
        <taxon>Actinomycetota</taxon>
        <taxon>Actinomycetes</taxon>
        <taxon>Pseudonocardiales</taxon>
        <taxon>Pseudonocardiaceae</taxon>
        <taxon>Streptoalloteichus</taxon>
    </lineage>
</organism>
<keyword evidence="3" id="KW-0378">Hydrolase</keyword>
<dbReference type="InterPro" id="IPR012223">
    <property type="entry name" value="TEII"/>
</dbReference>
<keyword evidence="4" id="KW-1185">Reference proteome</keyword>
<dbReference type="InterPro" id="IPR001031">
    <property type="entry name" value="Thioesterase"/>
</dbReference>
<accession>A0ABT1HLG2</accession>
<proteinExistence type="inferred from homology"/>
<dbReference type="PANTHER" id="PTHR11487:SF0">
    <property type="entry name" value="S-ACYL FATTY ACID SYNTHASE THIOESTERASE, MEDIUM CHAIN"/>
    <property type="match status" value="1"/>
</dbReference>